<proteinExistence type="predicted"/>
<dbReference type="Proteomes" id="UP000276133">
    <property type="component" value="Unassembled WGS sequence"/>
</dbReference>
<keyword evidence="2" id="KW-1185">Reference proteome</keyword>
<comment type="caution">
    <text evidence="1">The sequence shown here is derived from an EMBL/GenBank/DDBJ whole genome shotgun (WGS) entry which is preliminary data.</text>
</comment>
<evidence type="ECO:0000313" key="2">
    <source>
        <dbReference type="Proteomes" id="UP000276133"/>
    </source>
</evidence>
<organism evidence="1 2">
    <name type="scientific">Brachionus plicatilis</name>
    <name type="common">Marine rotifer</name>
    <name type="synonym">Brachionus muelleri</name>
    <dbReference type="NCBI Taxonomy" id="10195"/>
    <lineage>
        <taxon>Eukaryota</taxon>
        <taxon>Metazoa</taxon>
        <taxon>Spiralia</taxon>
        <taxon>Gnathifera</taxon>
        <taxon>Rotifera</taxon>
        <taxon>Eurotatoria</taxon>
        <taxon>Monogononta</taxon>
        <taxon>Pseudotrocha</taxon>
        <taxon>Ploima</taxon>
        <taxon>Brachionidae</taxon>
        <taxon>Brachionus</taxon>
    </lineage>
</organism>
<gene>
    <name evidence="1" type="ORF">BpHYR1_049088</name>
</gene>
<reference evidence="1 2" key="1">
    <citation type="journal article" date="2018" name="Sci. Rep.">
        <title>Genomic signatures of local adaptation to the degree of environmental predictability in rotifers.</title>
        <authorList>
            <person name="Franch-Gras L."/>
            <person name="Hahn C."/>
            <person name="Garcia-Roger E.M."/>
            <person name="Carmona M.J."/>
            <person name="Serra M."/>
            <person name="Gomez A."/>
        </authorList>
    </citation>
    <scope>NUCLEOTIDE SEQUENCE [LARGE SCALE GENOMIC DNA]</scope>
    <source>
        <strain evidence="1">HYR1</strain>
    </source>
</reference>
<accession>A0A3M7T8M9</accession>
<evidence type="ECO:0000313" key="1">
    <source>
        <dbReference type="EMBL" id="RNA44433.1"/>
    </source>
</evidence>
<sequence length="63" mass="7409">MKPFSIIGFDTDKIRIVSFKYWIIIKWMDRDQTTIHKQYQSLTVGTGLSNWVPNSNISRVGYI</sequence>
<dbReference type="AlphaFoldDB" id="A0A3M7T8M9"/>
<dbReference type="EMBL" id="REGN01000106">
    <property type="protein sequence ID" value="RNA44433.1"/>
    <property type="molecule type" value="Genomic_DNA"/>
</dbReference>
<protein>
    <submittedName>
        <fullName evidence="1">Uncharacterized protein</fullName>
    </submittedName>
</protein>
<name>A0A3M7T8M9_BRAPC</name>